<dbReference type="SMART" id="SM00292">
    <property type="entry name" value="BRCT"/>
    <property type="match status" value="1"/>
</dbReference>
<feature type="compositionally biased region" description="Polar residues" evidence="1">
    <location>
        <begin position="93"/>
        <end position="106"/>
    </location>
</feature>
<dbReference type="GO" id="GO:0005634">
    <property type="term" value="C:nucleus"/>
    <property type="evidence" value="ECO:0007669"/>
    <property type="project" value="TreeGrafter"/>
</dbReference>
<dbReference type="OrthoDB" id="427711at2759"/>
<feature type="compositionally biased region" description="Basic and acidic residues" evidence="1">
    <location>
        <begin position="13"/>
        <end position="22"/>
    </location>
</feature>
<dbReference type="InterPro" id="IPR001357">
    <property type="entry name" value="BRCT_dom"/>
</dbReference>
<name>A0A1M2VRE4_TRAPU</name>
<sequence>MDKFVYAKKPSAVRHDKDDAKNDRHKFRYNPYGVNEANERKLDEWKDKKKMEKILAPLLKDGQSKPSASALTKHVLSTLKDETNPVTHSTIYQRSDHISSAATGHQVSDGRGPRKSYIDVRRSKLTEQLPEKPSEGALVLRNVRVYINGYLDNTTDIEMKRIVTLAGGTMQHTASGATHILTSQQLSGSKTQKLLTSKSKTLVHVVRPEWVTDSIDAGTRLSEREYSVIKVATALKISDMFGAGPSRKSDHDKKST</sequence>
<dbReference type="STRING" id="154538.A0A1M2VRE4"/>
<dbReference type="Proteomes" id="UP000184267">
    <property type="component" value="Unassembled WGS sequence"/>
</dbReference>
<gene>
    <name evidence="3" type="ORF">TRAPUB_13268</name>
</gene>
<dbReference type="SUPFAM" id="SSF52113">
    <property type="entry name" value="BRCT domain"/>
    <property type="match status" value="1"/>
</dbReference>
<comment type="caution">
    <text evidence="3">The sequence shown here is derived from an EMBL/GenBank/DDBJ whole genome shotgun (WGS) entry which is preliminary data.</text>
</comment>
<dbReference type="OMA" id="RISHRTE"/>
<feature type="domain" description="BRCT" evidence="2">
    <location>
        <begin position="135"/>
        <end position="228"/>
    </location>
</feature>
<feature type="region of interest" description="Disordered" evidence="1">
    <location>
        <begin position="1"/>
        <end position="27"/>
    </location>
</feature>
<dbReference type="GO" id="GO:0017125">
    <property type="term" value="F:deoxycytidyl transferase activity"/>
    <property type="evidence" value="ECO:0007669"/>
    <property type="project" value="TreeGrafter"/>
</dbReference>
<keyword evidence="4" id="KW-1185">Reference proteome</keyword>
<dbReference type="AlphaFoldDB" id="A0A1M2VRE4"/>
<feature type="region of interest" description="Disordered" evidence="1">
    <location>
        <begin position="93"/>
        <end position="115"/>
    </location>
</feature>
<dbReference type="GO" id="GO:0070987">
    <property type="term" value="P:error-free translesion synthesis"/>
    <property type="evidence" value="ECO:0007669"/>
    <property type="project" value="TreeGrafter"/>
</dbReference>
<evidence type="ECO:0000259" key="2">
    <source>
        <dbReference type="PROSITE" id="PS50172"/>
    </source>
</evidence>
<reference evidence="3 4" key="1">
    <citation type="submission" date="2016-10" db="EMBL/GenBank/DDBJ databases">
        <title>Genome sequence of the basidiomycete white-rot fungus Trametes pubescens.</title>
        <authorList>
            <person name="Makela M.R."/>
            <person name="Granchi Z."/>
            <person name="Peng M."/>
            <person name="De Vries R.P."/>
            <person name="Grigoriev I."/>
            <person name="Riley R."/>
            <person name="Hilden K."/>
        </authorList>
    </citation>
    <scope>NUCLEOTIDE SEQUENCE [LARGE SCALE GENOMIC DNA]</scope>
    <source>
        <strain evidence="3 4">FBCC735</strain>
    </source>
</reference>
<organism evidence="3 4">
    <name type="scientific">Trametes pubescens</name>
    <name type="common">White-rot fungus</name>
    <dbReference type="NCBI Taxonomy" id="154538"/>
    <lineage>
        <taxon>Eukaryota</taxon>
        <taxon>Fungi</taxon>
        <taxon>Dikarya</taxon>
        <taxon>Basidiomycota</taxon>
        <taxon>Agaricomycotina</taxon>
        <taxon>Agaricomycetes</taxon>
        <taxon>Polyporales</taxon>
        <taxon>Polyporaceae</taxon>
        <taxon>Trametes</taxon>
    </lineage>
</organism>
<proteinExistence type="predicted"/>
<evidence type="ECO:0000313" key="4">
    <source>
        <dbReference type="Proteomes" id="UP000184267"/>
    </source>
</evidence>
<dbReference type="Gene3D" id="3.40.50.10190">
    <property type="entry name" value="BRCT domain"/>
    <property type="match status" value="1"/>
</dbReference>
<dbReference type="InterPro" id="IPR036420">
    <property type="entry name" value="BRCT_dom_sf"/>
</dbReference>
<accession>A0A1M2VRE4</accession>
<dbReference type="Pfam" id="PF00533">
    <property type="entry name" value="BRCT"/>
    <property type="match status" value="1"/>
</dbReference>
<dbReference type="PROSITE" id="PS50172">
    <property type="entry name" value="BRCT"/>
    <property type="match status" value="1"/>
</dbReference>
<dbReference type="PANTHER" id="PTHR45990">
    <property type="entry name" value="DNA REPAIR PROTEIN REV1"/>
    <property type="match status" value="1"/>
</dbReference>
<dbReference type="EMBL" id="MNAD01000803">
    <property type="protein sequence ID" value="OJT10163.1"/>
    <property type="molecule type" value="Genomic_DNA"/>
</dbReference>
<evidence type="ECO:0000256" key="1">
    <source>
        <dbReference type="SAM" id="MobiDB-lite"/>
    </source>
</evidence>
<dbReference type="GO" id="GO:0003887">
    <property type="term" value="F:DNA-directed DNA polymerase activity"/>
    <property type="evidence" value="ECO:0007669"/>
    <property type="project" value="TreeGrafter"/>
</dbReference>
<dbReference type="PANTHER" id="PTHR45990:SF1">
    <property type="entry name" value="DNA REPAIR PROTEIN REV1"/>
    <property type="match status" value="1"/>
</dbReference>
<evidence type="ECO:0000313" key="3">
    <source>
        <dbReference type="EMBL" id="OJT10163.1"/>
    </source>
</evidence>
<protein>
    <recommendedName>
        <fullName evidence="2">BRCT domain-containing protein</fullName>
    </recommendedName>
</protein>
<dbReference type="GO" id="GO:0042276">
    <property type="term" value="P:error-prone translesion synthesis"/>
    <property type="evidence" value="ECO:0007669"/>
    <property type="project" value="TreeGrafter"/>
</dbReference>